<gene>
    <name evidence="2" type="ORF">BSU04_04455</name>
</gene>
<protein>
    <submittedName>
        <fullName evidence="2">Manganese transport protein MntH</fullName>
    </submittedName>
</protein>
<dbReference type="EMBL" id="MTHB01000027">
    <property type="protein sequence ID" value="OXC80049.1"/>
    <property type="molecule type" value="Genomic_DNA"/>
</dbReference>
<keyword evidence="1" id="KW-1133">Transmembrane helix</keyword>
<accession>A0A226XAC9</accession>
<evidence type="ECO:0000313" key="2">
    <source>
        <dbReference type="EMBL" id="OXC80049.1"/>
    </source>
</evidence>
<dbReference type="Proteomes" id="UP000214720">
    <property type="component" value="Unassembled WGS sequence"/>
</dbReference>
<comment type="caution">
    <text evidence="2">The sequence shown here is derived from an EMBL/GenBank/DDBJ whole genome shotgun (WGS) entry which is preliminary data.</text>
</comment>
<organism evidence="2 3">
    <name type="scientific">Caballeronia sordidicola</name>
    <name type="common">Burkholderia sordidicola</name>
    <dbReference type="NCBI Taxonomy" id="196367"/>
    <lineage>
        <taxon>Bacteria</taxon>
        <taxon>Pseudomonadati</taxon>
        <taxon>Pseudomonadota</taxon>
        <taxon>Betaproteobacteria</taxon>
        <taxon>Burkholderiales</taxon>
        <taxon>Burkholderiaceae</taxon>
        <taxon>Caballeronia</taxon>
    </lineage>
</organism>
<keyword evidence="1" id="KW-0472">Membrane</keyword>
<sequence length="77" mass="8369">MGVVIGFTPIDPIKALYWSAVINGVVSVPIMGLIMFMAVNPKIMGKFIISMRLRVAGWLATAAMGIAAVAMFWFMFS</sequence>
<proteinExistence type="predicted"/>
<feature type="transmembrane region" description="Helical" evidence="1">
    <location>
        <begin position="56"/>
        <end position="76"/>
    </location>
</feature>
<name>A0A226XAC9_CABSO</name>
<evidence type="ECO:0000313" key="3">
    <source>
        <dbReference type="Proteomes" id="UP000214720"/>
    </source>
</evidence>
<keyword evidence="1" id="KW-0812">Transmembrane</keyword>
<dbReference type="AlphaFoldDB" id="A0A226XAC9"/>
<evidence type="ECO:0000256" key="1">
    <source>
        <dbReference type="SAM" id="Phobius"/>
    </source>
</evidence>
<feature type="transmembrane region" description="Helical" evidence="1">
    <location>
        <begin position="15"/>
        <end position="36"/>
    </location>
</feature>
<reference evidence="3" key="1">
    <citation type="submission" date="2017-01" db="EMBL/GenBank/DDBJ databases">
        <title>Genome Analysis of Deinococcus marmoris KOPRI26562.</title>
        <authorList>
            <person name="Kim J.H."/>
            <person name="Oh H.-M."/>
        </authorList>
    </citation>
    <scope>NUCLEOTIDE SEQUENCE [LARGE SCALE GENOMIC DNA]</scope>
    <source>
        <strain evidence="3">PAMC 26633</strain>
    </source>
</reference>